<keyword evidence="8" id="KW-0408">Iron</keyword>
<dbReference type="InterPro" id="IPR037066">
    <property type="entry name" value="Plug_dom_sf"/>
</dbReference>
<feature type="domain" description="TonB-dependent receptor plug" evidence="18">
    <location>
        <begin position="88"/>
        <end position="185"/>
    </location>
</feature>
<keyword evidence="7 16" id="KW-0732">Signal</keyword>
<keyword evidence="6 14" id="KW-0812">Transmembrane</keyword>
<keyword evidence="11 14" id="KW-0472">Membrane</keyword>
<evidence type="ECO:0000256" key="15">
    <source>
        <dbReference type="RuleBase" id="RU003357"/>
    </source>
</evidence>
<dbReference type="InterPro" id="IPR010105">
    <property type="entry name" value="TonB_sidphr_rcpt"/>
</dbReference>
<evidence type="ECO:0000256" key="3">
    <source>
        <dbReference type="ARBA" id="ARBA00022448"/>
    </source>
</evidence>
<keyword evidence="5" id="KW-0410">Iron transport</keyword>
<dbReference type="Pfam" id="PF00593">
    <property type="entry name" value="TonB_dep_Rec_b-barrel"/>
    <property type="match status" value="1"/>
</dbReference>
<dbReference type="PROSITE" id="PS51318">
    <property type="entry name" value="TAT"/>
    <property type="match status" value="1"/>
</dbReference>
<keyword evidence="4 14" id="KW-1134">Transmembrane beta strand</keyword>
<gene>
    <name evidence="19" type="ORF">L3V74_09870</name>
    <name evidence="20" type="ORF">Q7W82_11405</name>
</gene>
<dbReference type="GO" id="GO:0009279">
    <property type="term" value="C:cell outer membrane"/>
    <property type="evidence" value="ECO:0007669"/>
    <property type="project" value="UniProtKB-SubCell"/>
</dbReference>
<dbReference type="Pfam" id="PF07715">
    <property type="entry name" value="Plug"/>
    <property type="match status" value="1"/>
</dbReference>
<proteinExistence type="inferred from homology"/>
<dbReference type="AlphaFoldDB" id="A0AAU8I115"/>
<evidence type="ECO:0000313" key="19">
    <source>
        <dbReference type="EMBL" id="MCI2261851.1"/>
    </source>
</evidence>
<keyword evidence="9" id="KW-0406">Ion transport</keyword>
<dbReference type="CDD" id="cd01347">
    <property type="entry name" value="ligand_gated_channel"/>
    <property type="match status" value="1"/>
</dbReference>
<evidence type="ECO:0000256" key="14">
    <source>
        <dbReference type="PROSITE-ProRule" id="PRU01360"/>
    </source>
</evidence>
<dbReference type="Gene3D" id="2.170.130.10">
    <property type="entry name" value="TonB-dependent receptor, plug domain"/>
    <property type="match status" value="1"/>
</dbReference>
<dbReference type="EMBL" id="JAKJPQ010000007">
    <property type="protein sequence ID" value="MCI2261851.1"/>
    <property type="molecule type" value="Genomic_DNA"/>
</dbReference>
<feature type="signal peptide" evidence="16">
    <location>
        <begin position="1"/>
        <end position="38"/>
    </location>
</feature>
<keyword evidence="3 14" id="KW-0813">Transport</keyword>
<dbReference type="RefSeq" id="WP_242159854.1">
    <property type="nucleotide sequence ID" value="NZ_CP131914.1"/>
</dbReference>
<evidence type="ECO:0000259" key="18">
    <source>
        <dbReference type="Pfam" id="PF07715"/>
    </source>
</evidence>
<feature type="domain" description="TonB-dependent receptor-like beta-barrel" evidence="17">
    <location>
        <begin position="295"/>
        <end position="699"/>
    </location>
</feature>
<reference evidence="19" key="2">
    <citation type="submission" date="2022-01" db="EMBL/GenBank/DDBJ databases">
        <authorList>
            <person name="Rana R."/>
            <person name="Patil P.B."/>
        </authorList>
    </citation>
    <scope>NUCLEOTIDE SEQUENCE</scope>
    <source>
        <strain evidence="19">PPL560</strain>
    </source>
</reference>
<dbReference type="InterPro" id="IPR012910">
    <property type="entry name" value="Plug_dom"/>
</dbReference>
<evidence type="ECO:0000313" key="21">
    <source>
        <dbReference type="Proteomes" id="UP001430647"/>
    </source>
</evidence>
<dbReference type="GO" id="GO:0038023">
    <property type="term" value="F:signaling receptor activity"/>
    <property type="evidence" value="ECO:0007669"/>
    <property type="project" value="InterPro"/>
</dbReference>
<dbReference type="Gene3D" id="2.40.170.20">
    <property type="entry name" value="TonB-dependent receptor, beta-barrel domain"/>
    <property type="match status" value="1"/>
</dbReference>
<evidence type="ECO:0000256" key="9">
    <source>
        <dbReference type="ARBA" id="ARBA00023065"/>
    </source>
</evidence>
<comment type="subcellular location">
    <subcellularLocation>
        <location evidence="1 14">Cell outer membrane</location>
        <topology evidence="1 14">Multi-pass membrane protein</topology>
    </subcellularLocation>
</comment>
<dbReference type="PROSITE" id="PS52016">
    <property type="entry name" value="TONB_DEPENDENT_REC_3"/>
    <property type="match status" value="1"/>
</dbReference>
<dbReference type="EMBL" id="CP131914">
    <property type="protein sequence ID" value="XCI78909.1"/>
    <property type="molecule type" value="Genomic_DNA"/>
</dbReference>
<evidence type="ECO:0000259" key="17">
    <source>
        <dbReference type="Pfam" id="PF00593"/>
    </source>
</evidence>
<reference evidence="20" key="3">
    <citation type="submission" date="2023-08" db="EMBL/GenBank/DDBJ databases">
        <title>Complete genome sequence of Xanthomonas indica.</title>
        <authorList>
            <person name="Patil P.B."/>
            <person name="Rana R."/>
        </authorList>
    </citation>
    <scope>NUCLEOTIDE SEQUENCE</scope>
    <source>
        <strain evidence="20">PPL560</strain>
    </source>
</reference>
<evidence type="ECO:0000313" key="20">
    <source>
        <dbReference type="EMBL" id="XCI78909.1"/>
    </source>
</evidence>
<comment type="similarity">
    <text evidence="2 14 15">Belongs to the TonB-dependent receptor family.</text>
</comment>
<evidence type="ECO:0000256" key="13">
    <source>
        <dbReference type="ARBA" id="ARBA00023237"/>
    </source>
</evidence>
<keyword evidence="12 20" id="KW-0675">Receptor</keyword>
<dbReference type="PANTHER" id="PTHR32552:SF74">
    <property type="entry name" value="HYDROXAMATE SIDEROPHORE RECEPTOR FHUE"/>
    <property type="match status" value="1"/>
</dbReference>
<dbReference type="Proteomes" id="UP001430647">
    <property type="component" value="Unassembled WGS sequence"/>
</dbReference>
<keyword evidence="21" id="KW-1185">Reference proteome</keyword>
<sequence>MNLPAPSLRSAAQLPSAITRRALCLAIAALLLPAAASAAEAGVGAADALATGDRQPTELEKLDVVAQRKDGYTAPSSATGTGLVLSPLETPQSVSSIGREQMDDFGLRNANDVLALATGINVEKIETDRTYYSARGFDVVNFQVDGLGLPFTNGGAEGDLDTAMYERVEVLRGANGLLSSTGNPSATINFVRKRPTEDLQGSAGVTVGSWDTRRLDADLSGPLNASGSVRGRVVAAGQDGDSYLDRYALKKHSLYGIVETDLGDRTRLSVGASYQKNDATGGMWGALPLYYSDGSATDFVRSTSTSADWSYWTTEDKRGFLELRQDLGADWQLTLALNYRKLDNDAQLFYVYGTPDRATGLGLFSYPSQYGSTETQKYADVYASGPFALGGREHELVVGVKWGRVEADQVSWYGNDIGTPLPPLQDWTGAYPKPRFDAFSDGAQFDITRRTAYATARWNLGETLKLITGVNHTRIESRGQNYGVQHAYDDSKTTPFVGAVYNFAPNYALYASYAEIFNPQTELDRTLRVLDPITGSNAELGIKGQWLQQRVNASFALFRAKQDNTAEADVFVGTLQTYRPIDATSTGYEFDVAGRIGAHWQLNAGYTQLGIKGDDGRNVRTYVPRRTFKLATTYTVPQWDALQLGATLTWQDAIVRDQEAVDTAGNPIYTRQGSYALLGLMAQYAITPRLSATLNVYNVTDRKYINSLYWAQGYYGAPRNTALSLTYRF</sequence>
<evidence type="ECO:0000256" key="5">
    <source>
        <dbReference type="ARBA" id="ARBA00022496"/>
    </source>
</evidence>
<dbReference type="InterPro" id="IPR006311">
    <property type="entry name" value="TAT_signal"/>
</dbReference>
<evidence type="ECO:0000256" key="7">
    <source>
        <dbReference type="ARBA" id="ARBA00022729"/>
    </source>
</evidence>
<dbReference type="InterPro" id="IPR000531">
    <property type="entry name" value="Beta-barrel_TonB"/>
</dbReference>
<evidence type="ECO:0000256" key="8">
    <source>
        <dbReference type="ARBA" id="ARBA00023004"/>
    </source>
</evidence>
<dbReference type="NCBIfam" id="TIGR01783">
    <property type="entry name" value="TonB-siderophor"/>
    <property type="match status" value="1"/>
</dbReference>
<dbReference type="PANTHER" id="PTHR32552">
    <property type="entry name" value="FERRICHROME IRON RECEPTOR-RELATED"/>
    <property type="match status" value="1"/>
</dbReference>
<evidence type="ECO:0000256" key="12">
    <source>
        <dbReference type="ARBA" id="ARBA00023170"/>
    </source>
</evidence>
<dbReference type="InterPro" id="IPR039426">
    <property type="entry name" value="TonB-dep_rcpt-like"/>
</dbReference>
<dbReference type="GO" id="GO:0015891">
    <property type="term" value="P:siderophore transport"/>
    <property type="evidence" value="ECO:0007669"/>
    <property type="project" value="InterPro"/>
</dbReference>
<evidence type="ECO:0000256" key="11">
    <source>
        <dbReference type="ARBA" id="ARBA00023136"/>
    </source>
</evidence>
<evidence type="ECO:0000256" key="10">
    <source>
        <dbReference type="ARBA" id="ARBA00023077"/>
    </source>
</evidence>
<dbReference type="SUPFAM" id="SSF56935">
    <property type="entry name" value="Porins"/>
    <property type="match status" value="1"/>
</dbReference>
<dbReference type="InterPro" id="IPR036942">
    <property type="entry name" value="Beta-barrel_TonB_sf"/>
</dbReference>
<evidence type="ECO:0000256" key="16">
    <source>
        <dbReference type="SAM" id="SignalP"/>
    </source>
</evidence>
<dbReference type="GO" id="GO:0015344">
    <property type="term" value="F:siderophore uptake transmembrane transporter activity"/>
    <property type="evidence" value="ECO:0007669"/>
    <property type="project" value="TreeGrafter"/>
</dbReference>
<evidence type="ECO:0000256" key="2">
    <source>
        <dbReference type="ARBA" id="ARBA00009810"/>
    </source>
</evidence>
<evidence type="ECO:0000256" key="1">
    <source>
        <dbReference type="ARBA" id="ARBA00004571"/>
    </source>
</evidence>
<reference evidence="19 21" key="1">
    <citation type="journal article" date="2022" name="Curr. Microbiol.">
        <title>Xanthomonas indica sp. nov., a Novel Member of Non-Pathogenic Xanthomonas Community from Healthy Rice Seeds.</title>
        <authorList>
            <person name="Rana R."/>
            <person name="Madhavan V.N."/>
            <person name="Saroha T."/>
            <person name="Bansal K."/>
            <person name="Kaur A."/>
            <person name="Sonti R.V."/>
            <person name="Patel H.K."/>
            <person name="Patil P.B."/>
        </authorList>
    </citation>
    <scope>NUCLEOTIDE SEQUENCE [LARGE SCALE GENOMIC DNA]</scope>
    <source>
        <strain evidence="19 21">PPL560</strain>
    </source>
</reference>
<dbReference type="FunFam" id="2.170.130.10:FF:000010">
    <property type="entry name" value="Ferripyoverdine receptor"/>
    <property type="match status" value="1"/>
</dbReference>
<keyword evidence="13 14" id="KW-0998">Cell outer membrane</keyword>
<evidence type="ECO:0000256" key="4">
    <source>
        <dbReference type="ARBA" id="ARBA00022452"/>
    </source>
</evidence>
<feature type="chain" id="PRO_5043470794" evidence="16">
    <location>
        <begin position="39"/>
        <end position="729"/>
    </location>
</feature>
<organism evidence="20">
    <name type="scientific">Xanthomonas indica</name>
    <dbReference type="NCBI Taxonomy" id="2912242"/>
    <lineage>
        <taxon>Bacteria</taxon>
        <taxon>Pseudomonadati</taxon>
        <taxon>Pseudomonadota</taxon>
        <taxon>Gammaproteobacteria</taxon>
        <taxon>Lysobacterales</taxon>
        <taxon>Lysobacteraceae</taxon>
        <taxon>Xanthomonas</taxon>
    </lineage>
</organism>
<keyword evidence="10 15" id="KW-0798">TonB box</keyword>
<accession>A0AAU8I115</accession>
<evidence type="ECO:0000256" key="6">
    <source>
        <dbReference type="ARBA" id="ARBA00022692"/>
    </source>
</evidence>
<name>A0AAU8I115_9XANT</name>
<dbReference type="KEGG" id="xin:Q7W82_11405"/>
<protein>
    <submittedName>
        <fullName evidence="20">TonB-dependent siderophore receptor</fullName>
    </submittedName>
</protein>